<protein>
    <submittedName>
        <fullName evidence="2">DinB superfamily protein</fullName>
    </submittedName>
</protein>
<evidence type="ECO:0000313" key="2">
    <source>
        <dbReference type="EMBL" id="TWT77548.1"/>
    </source>
</evidence>
<dbReference type="Pfam" id="PF12867">
    <property type="entry name" value="DinB_2"/>
    <property type="match status" value="1"/>
</dbReference>
<dbReference type="InterPro" id="IPR024775">
    <property type="entry name" value="DinB-like"/>
</dbReference>
<comment type="caution">
    <text evidence="2">The sequence shown here is derived from an EMBL/GenBank/DDBJ whole genome shotgun (WGS) entry which is preliminary data.</text>
</comment>
<sequence length="163" mass="17385">MNAHDALKRSAAMSAMVIGKYTEDLSDAELLTRPAAGCNHLAWQLGHLISSECQLLDGVCPGAAPELPAGFAENHSKEAAASDDPSQFCTLAEYQQLQAKVREATAAAIDKLSAEDLDQPGPEHMRDFCPTVGDMLLLIASHPLMHAGQFVPVRRALGKPVVI</sequence>
<gene>
    <name evidence="2" type="ORF">Pla123a_22090</name>
</gene>
<dbReference type="RefSeq" id="WP_231956392.1">
    <property type="nucleotide sequence ID" value="NZ_SJPO01000004.1"/>
</dbReference>
<accession>A0A5C5YRR7</accession>
<organism evidence="2 3">
    <name type="scientific">Posidoniimonas polymericola</name>
    <dbReference type="NCBI Taxonomy" id="2528002"/>
    <lineage>
        <taxon>Bacteria</taxon>
        <taxon>Pseudomonadati</taxon>
        <taxon>Planctomycetota</taxon>
        <taxon>Planctomycetia</taxon>
        <taxon>Pirellulales</taxon>
        <taxon>Lacipirellulaceae</taxon>
        <taxon>Posidoniimonas</taxon>
    </lineage>
</organism>
<evidence type="ECO:0000313" key="3">
    <source>
        <dbReference type="Proteomes" id="UP000318478"/>
    </source>
</evidence>
<reference evidence="2 3" key="1">
    <citation type="submission" date="2019-02" db="EMBL/GenBank/DDBJ databases">
        <title>Deep-cultivation of Planctomycetes and their phenomic and genomic characterization uncovers novel biology.</title>
        <authorList>
            <person name="Wiegand S."/>
            <person name="Jogler M."/>
            <person name="Boedeker C."/>
            <person name="Pinto D."/>
            <person name="Vollmers J."/>
            <person name="Rivas-Marin E."/>
            <person name="Kohn T."/>
            <person name="Peeters S.H."/>
            <person name="Heuer A."/>
            <person name="Rast P."/>
            <person name="Oberbeckmann S."/>
            <person name="Bunk B."/>
            <person name="Jeske O."/>
            <person name="Meyerdierks A."/>
            <person name="Storesund J.E."/>
            <person name="Kallscheuer N."/>
            <person name="Luecker S."/>
            <person name="Lage O.M."/>
            <person name="Pohl T."/>
            <person name="Merkel B.J."/>
            <person name="Hornburger P."/>
            <person name="Mueller R.-W."/>
            <person name="Bruemmer F."/>
            <person name="Labrenz M."/>
            <person name="Spormann A.M."/>
            <person name="Op Den Camp H."/>
            <person name="Overmann J."/>
            <person name="Amann R."/>
            <person name="Jetten M.S.M."/>
            <person name="Mascher T."/>
            <person name="Medema M.H."/>
            <person name="Devos D.P."/>
            <person name="Kaster A.-K."/>
            <person name="Ovreas L."/>
            <person name="Rohde M."/>
            <person name="Galperin M.Y."/>
            <person name="Jogler C."/>
        </authorList>
    </citation>
    <scope>NUCLEOTIDE SEQUENCE [LARGE SCALE GENOMIC DNA]</scope>
    <source>
        <strain evidence="2 3">Pla123a</strain>
    </source>
</reference>
<evidence type="ECO:0000259" key="1">
    <source>
        <dbReference type="Pfam" id="PF12867"/>
    </source>
</evidence>
<dbReference type="EMBL" id="SJPO01000004">
    <property type="protein sequence ID" value="TWT77548.1"/>
    <property type="molecule type" value="Genomic_DNA"/>
</dbReference>
<dbReference type="Gene3D" id="1.20.120.450">
    <property type="entry name" value="dinb family like domain"/>
    <property type="match status" value="1"/>
</dbReference>
<name>A0A5C5YRR7_9BACT</name>
<dbReference type="AlphaFoldDB" id="A0A5C5YRR7"/>
<keyword evidence="3" id="KW-1185">Reference proteome</keyword>
<proteinExistence type="predicted"/>
<dbReference type="SUPFAM" id="SSF109854">
    <property type="entry name" value="DinB/YfiT-like putative metalloenzymes"/>
    <property type="match status" value="1"/>
</dbReference>
<dbReference type="Proteomes" id="UP000318478">
    <property type="component" value="Unassembled WGS sequence"/>
</dbReference>
<feature type="domain" description="DinB-like" evidence="1">
    <location>
        <begin position="20"/>
        <end position="149"/>
    </location>
</feature>
<dbReference type="InterPro" id="IPR034660">
    <property type="entry name" value="DinB/YfiT-like"/>
</dbReference>